<reference evidence="5" key="1">
    <citation type="submission" date="2018-05" db="EMBL/GenBank/DDBJ databases">
        <authorList>
            <person name="Lanie J.A."/>
            <person name="Ng W.-L."/>
            <person name="Kazmierczak K.M."/>
            <person name="Andrzejewski T.M."/>
            <person name="Davidsen T.M."/>
            <person name="Wayne K.J."/>
            <person name="Tettelin H."/>
            <person name="Glass J.I."/>
            <person name="Rusch D."/>
            <person name="Podicherti R."/>
            <person name="Tsui H.-C.T."/>
            <person name="Winkler M.E."/>
        </authorList>
    </citation>
    <scope>NUCLEOTIDE SEQUENCE</scope>
</reference>
<dbReference type="GO" id="GO:0006096">
    <property type="term" value="P:glycolytic process"/>
    <property type="evidence" value="ECO:0007669"/>
    <property type="project" value="UniProtKB-KW"/>
</dbReference>
<dbReference type="CDD" id="cd07067">
    <property type="entry name" value="HP_PGM_like"/>
    <property type="match status" value="1"/>
</dbReference>
<dbReference type="InterPro" id="IPR029033">
    <property type="entry name" value="His_PPase_superfam"/>
</dbReference>
<evidence type="ECO:0000256" key="1">
    <source>
        <dbReference type="ARBA" id="ARBA00006717"/>
    </source>
</evidence>
<dbReference type="PANTHER" id="PTHR11931">
    <property type="entry name" value="PHOSPHOGLYCERATE MUTASE"/>
    <property type="match status" value="1"/>
</dbReference>
<keyword evidence="3" id="KW-0324">Glycolysis</keyword>
<keyword evidence="4" id="KW-0413">Isomerase</keyword>
<name>A0A382X8B3_9ZZZZ</name>
<dbReference type="InterPro" id="IPR005952">
    <property type="entry name" value="Phosphogly_mut1"/>
</dbReference>
<dbReference type="NCBIfam" id="TIGR01258">
    <property type="entry name" value="pgm_1"/>
    <property type="match status" value="1"/>
</dbReference>
<dbReference type="Gene3D" id="3.40.50.1240">
    <property type="entry name" value="Phosphoglycerate mutase-like"/>
    <property type="match status" value="1"/>
</dbReference>
<gene>
    <name evidence="5" type="ORF">METZ01_LOCUS419395</name>
</gene>
<dbReference type="SUPFAM" id="SSF53254">
    <property type="entry name" value="Phosphoglycerate mutase-like"/>
    <property type="match status" value="1"/>
</dbReference>
<comment type="similarity">
    <text evidence="1">Belongs to the phosphoglycerate mutase family. BPG-dependent PGAM subfamily.</text>
</comment>
<dbReference type="GO" id="GO:0004619">
    <property type="term" value="F:phosphoglycerate mutase activity"/>
    <property type="evidence" value="ECO:0007669"/>
    <property type="project" value="UniProtKB-EC"/>
</dbReference>
<dbReference type="EC" id="5.4.2.11" evidence="2"/>
<dbReference type="Pfam" id="PF00300">
    <property type="entry name" value="His_Phos_1"/>
    <property type="match status" value="1"/>
</dbReference>
<evidence type="ECO:0000256" key="4">
    <source>
        <dbReference type="ARBA" id="ARBA00023235"/>
    </source>
</evidence>
<sequence>MNNLILVRHGQSLWNKERRFTGWADIELTEQGKSEAKLAGQLIKELDIEFDAYFTSRLKRAINSLEIIIEILGKKNIEIIKNSALNERHYGNLTSLNKDETIKKYGNKQVQIWRRSFDVPPPPISNQHPYKNKINTSI</sequence>
<dbReference type="InterPro" id="IPR013078">
    <property type="entry name" value="His_Pase_superF_clade-1"/>
</dbReference>
<accession>A0A382X8B3</accession>
<dbReference type="EMBL" id="UINC01165249">
    <property type="protein sequence ID" value="SVD66541.1"/>
    <property type="molecule type" value="Genomic_DNA"/>
</dbReference>
<protein>
    <recommendedName>
        <fullName evidence="2">phosphoglycerate mutase (2,3-diphosphoglycerate-dependent)</fullName>
        <ecNumber evidence="2">5.4.2.11</ecNumber>
    </recommendedName>
</protein>
<dbReference type="PROSITE" id="PS00175">
    <property type="entry name" value="PG_MUTASE"/>
    <property type="match status" value="1"/>
</dbReference>
<dbReference type="InterPro" id="IPR001345">
    <property type="entry name" value="PG/BPGM_mutase_AS"/>
</dbReference>
<organism evidence="5">
    <name type="scientific">marine metagenome</name>
    <dbReference type="NCBI Taxonomy" id="408172"/>
    <lineage>
        <taxon>unclassified sequences</taxon>
        <taxon>metagenomes</taxon>
        <taxon>ecological metagenomes</taxon>
    </lineage>
</organism>
<proteinExistence type="inferred from homology"/>
<dbReference type="AlphaFoldDB" id="A0A382X8B3"/>
<evidence type="ECO:0000256" key="2">
    <source>
        <dbReference type="ARBA" id="ARBA00012028"/>
    </source>
</evidence>
<evidence type="ECO:0000313" key="5">
    <source>
        <dbReference type="EMBL" id="SVD66541.1"/>
    </source>
</evidence>
<evidence type="ECO:0000256" key="3">
    <source>
        <dbReference type="ARBA" id="ARBA00023152"/>
    </source>
</evidence>
<feature type="non-terminal residue" evidence="5">
    <location>
        <position position="138"/>
    </location>
</feature>
<dbReference type="SMART" id="SM00855">
    <property type="entry name" value="PGAM"/>
    <property type="match status" value="1"/>
</dbReference>